<keyword evidence="2" id="KW-1185">Reference proteome</keyword>
<reference evidence="1" key="1">
    <citation type="journal article" date="2025" name="Int. J. Syst. Evol. Microbiol.">
        <title>Inconstantimicrobium mannanitabidum sp. nov., a novel member of the family Clostridiaceae isolated from anoxic soil under the treatment of reductive soil disinfestation.</title>
        <authorList>
            <person name="Ueki A."/>
            <person name="Tonouchi A."/>
            <person name="Honma S."/>
            <person name="Kaku N."/>
            <person name="Ueki K."/>
        </authorList>
    </citation>
    <scope>NUCLEOTIDE SEQUENCE</scope>
    <source>
        <strain evidence="1">TW13</strain>
    </source>
</reference>
<name>A0ACB5RH03_9CLOT</name>
<comment type="caution">
    <text evidence="1">The sequence shown here is derived from an EMBL/GenBank/DDBJ whole genome shotgun (WGS) entry which is preliminary data.</text>
</comment>
<dbReference type="Proteomes" id="UP001058074">
    <property type="component" value="Unassembled WGS sequence"/>
</dbReference>
<sequence length="89" mass="10263">MDNVFTANLKKAEISKYDETLLESIRQAKLDMDTAIGIFNTCIDPKLIDIAIYEENVARTKLDYLILEAKKRGLKFNFEIECCNIENVE</sequence>
<evidence type="ECO:0000313" key="1">
    <source>
        <dbReference type="EMBL" id="GKX68358.1"/>
    </source>
</evidence>
<proteinExistence type="predicted"/>
<dbReference type="EMBL" id="BROD01000001">
    <property type="protein sequence ID" value="GKX68358.1"/>
    <property type="molecule type" value="Genomic_DNA"/>
</dbReference>
<protein>
    <submittedName>
        <fullName evidence="1">Uncharacterized protein</fullName>
    </submittedName>
</protein>
<evidence type="ECO:0000313" key="2">
    <source>
        <dbReference type="Proteomes" id="UP001058074"/>
    </source>
</evidence>
<gene>
    <name evidence="1" type="ORF">rsdtw13_36160</name>
</gene>
<accession>A0ACB5RH03</accession>
<organism evidence="1 2">
    <name type="scientific">Inconstantimicrobium mannanitabidum</name>
    <dbReference type="NCBI Taxonomy" id="1604901"/>
    <lineage>
        <taxon>Bacteria</taxon>
        <taxon>Bacillati</taxon>
        <taxon>Bacillota</taxon>
        <taxon>Clostridia</taxon>
        <taxon>Eubacteriales</taxon>
        <taxon>Clostridiaceae</taxon>
        <taxon>Inconstantimicrobium</taxon>
    </lineage>
</organism>